<evidence type="ECO:0000256" key="3">
    <source>
        <dbReference type="ARBA" id="ARBA00023163"/>
    </source>
</evidence>
<dbReference type="InterPro" id="IPR001647">
    <property type="entry name" value="HTH_TetR"/>
</dbReference>
<evidence type="ECO:0000313" key="6">
    <source>
        <dbReference type="EMBL" id="MFC6034407.1"/>
    </source>
</evidence>
<dbReference type="RefSeq" id="WP_379880272.1">
    <property type="nucleotide sequence ID" value="NZ_JBHPON010000001.1"/>
</dbReference>
<dbReference type="EMBL" id="JBHPON010000001">
    <property type="protein sequence ID" value="MFC6034407.1"/>
    <property type="molecule type" value="Genomic_DNA"/>
</dbReference>
<keyword evidence="7" id="KW-1185">Reference proteome</keyword>
<dbReference type="PANTHER" id="PTHR47506:SF10">
    <property type="entry name" value="TRANSCRIPTIONAL REGULATORY PROTEIN"/>
    <property type="match status" value="1"/>
</dbReference>
<feature type="DNA-binding region" description="H-T-H motif" evidence="4">
    <location>
        <begin position="29"/>
        <end position="48"/>
    </location>
</feature>
<keyword evidence="1" id="KW-0805">Transcription regulation</keyword>
<dbReference type="PROSITE" id="PS50977">
    <property type="entry name" value="HTH_TETR_2"/>
    <property type="match status" value="1"/>
</dbReference>
<evidence type="ECO:0000256" key="1">
    <source>
        <dbReference type="ARBA" id="ARBA00023015"/>
    </source>
</evidence>
<dbReference type="InterPro" id="IPR036271">
    <property type="entry name" value="Tet_transcr_reg_TetR-rel_C_sf"/>
</dbReference>
<dbReference type="PANTHER" id="PTHR47506">
    <property type="entry name" value="TRANSCRIPTIONAL REGULATORY PROTEIN"/>
    <property type="match status" value="1"/>
</dbReference>
<proteinExistence type="predicted"/>
<dbReference type="Proteomes" id="UP001596116">
    <property type="component" value="Unassembled WGS sequence"/>
</dbReference>
<dbReference type="Gene3D" id="1.10.357.10">
    <property type="entry name" value="Tetracycline Repressor, domain 2"/>
    <property type="match status" value="1"/>
</dbReference>
<keyword evidence="2 4" id="KW-0238">DNA-binding</keyword>
<evidence type="ECO:0000256" key="4">
    <source>
        <dbReference type="PROSITE-ProRule" id="PRU00335"/>
    </source>
</evidence>
<name>A0ABW1KV23_9PROT</name>
<dbReference type="SUPFAM" id="SSF48498">
    <property type="entry name" value="Tetracyclin repressor-like, C-terminal domain"/>
    <property type="match status" value="1"/>
</dbReference>
<gene>
    <name evidence="6" type="ORF">ACFMB1_02565</name>
</gene>
<protein>
    <submittedName>
        <fullName evidence="6">TetR/AcrR family transcriptional regulator</fullName>
    </submittedName>
</protein>
<sequence>MARLREFEIGEALDGVMGVFWRQGYDGASMQDIEAATGLNKQSLYRIFPDKRAMYLAALERFEAIEFEKAEDVLTAPGTAQARFEALFGGVIAQAAQGDRRGCFLCNAAADQGQEDEEATAIVSASMGRLEKMFRKALTISAPYNRDRKACEERAAALLSTYLGLRILTKADAPLRVIKAAASAAIKAI</sequence>
<dbReference type="InterPro" id="IPR009057">
    <property type="entry name" value="Homeodomain-like_sf"/>
</dbReference>
<evidence type="ECO:0000313" key="7">
    <source>
        <dbReference type="Proteomes" id="UP001596116"/>
    </source>
</evidence>
<dbReference type="Gene3D" id="1.10.10.60">
    <property type="entry name" value="Homeodomain-like"/>
    <property type="match status" value="1"/>
</dbReference>
<organism evidence="6 7">
    <name type="scientific">Hyphococcus aureus</name>
    <dbReference type="NCBI Taxonomy" id="2666033"/>
    <lineage>
        <taxon>Bacteria</taxon>
        <taxon>Pseudomonadati</taxon>
        <taxon>Pseudomonadota</taxon>
        <taxon>Alphaproteobacteria</taxon>
        <taxon>Parvularculales</taxon>
        <taxon>Parvularculaceae</taxon>
        <taxon>Hyphococcus</taxon>
    </lineage>
</organism>
<reference evidence="6 7" key="1">
    <citation type="submission" date="2024-09" db="EMBL/GenBank/DDBJ databases">
        <authorList>
            <person name="Zhang Z.-H."/>
        </authorList>
    </citation>
    <scope>NUCLEOTIDE SEQUENCE [LARGE SCALE GENOMIC DNA]</scope>
    <source>
        <strain evidence="6 7">HHTR114</strain>
    </source>
</reference>
<keyword evidence="3" id="KW-0804">Transcription</keyword>
<evidence type="ECO:0000259" key="5">
    <source>
        <dbReference type="PROSITE" id="PS50977"/>
    </source>
</evidence>
<dbReference type="Pfam" id="PF00440">
    <property type="entry name" value="TetR_N"/>
    <property type="match status" value="1"/>
</dbReference>
<feature type="domain" description="HTH tetR-type" evidence="5">
    <location>
        <begin position="6"/>
        <end position="66"/>
    </location>
</feature>
<accession>A0ABW1KV23</accession>
<comment type="caution">
    <text evidence="6">The sequence shown here is derived from an EMBL/GenBank/DDBJ whole genome shotgun (WGS) entry which is preliminary data.</text>
</comment>
<evidence type="ECO:0000256" key="2">
    <source>
        <dbReference type="ARBA" id="ARBA00023125"/>
    </source>
</evidence>
<dbReference type="SUPFAM" id="SSF46689">
    <property type="entry name" value="Homeodomain-like"/>
    <property type="match status" value="1"/>
</dbReference>